<organism evidence="6">
    <name type="scientific">Antirrhinum majus</name>
    <name type="common">Garden snapdragon</name>
    <dbReference type="NCBI Taxonomy" id="4151"/>
    <lineage>
        <taxon>Eukaryota</taxon>
        <taxon>Viridiplantae</taxon>
        <taxon>Streptophyta</taxon>
        <taxon>Embryophyta</taxon>
        <taxon>Tracheophyta</taxon>
        <taxon>Spermatophyta</taxon>
        <taxon>Magnoliopsida</taxon>
        <taxon>eudicotyledons</taxon>
        <taxon>Gunneridae</taxon>
        <taxon>Pentapetalae</taxon>
        <taxon>asterids</taxon>
        <taxon>lamiids</taxon>
        <taxon>Lamiales</taxon>
        <taxon>Plantaginaceae</taxon>
        <taxon>Antirrhineae</taxon>
        <taxon>Antirrhinum</taxon>
    </lineage>
</organism>
<dbReference type="InterPro" id="IPR042086">
    <property type="entry name" value="MeTrfase_capping"/>
</dbReference>
<sequence length="364" mass="40996">MKVMKTLLCMNIAGDGETSYANNSGLQKVMMSKSLHVLDETLKDIIGDHVGFPKCFKMMDMGCSSGPNALLVMSGIINTIEDLYTEKNINELPEFEVFLNDLPDNDFNNLFKLLSHENGNCFVYGLPGSFYGRLLPKKSLHFAYSSYSIHWLSQVPEGLEDNNRQNIYMATESPPEVYKAYAKQYERDFSTFLKLRGEEIVPGGRIVLTFNGRSVEDPSSKDDLAIFTLLAKTLVDMVAEGLVKMDDLYSFNIPIYSPCTREVEAAILSEGSFTLDRLEVFRVCWDASDYTDDDDQQDPSIFSKQRSGKFVADCVRAITEPMLASHFGSTIMDLLFGKYAKKIVEHLSVENSSYFSIVVSLSRR</sequence>
<evidence type="ECO:0000313" key="6">
    <source>
        <dbReference type="EMBL" id="ANV28062.1"/>
    </source>
</evidence>
<dbReference type="Pfam" id="PF03492">
    <property type="entry name" value="Methyltransf_7"/>
    <property type="match status" value="1"/>
</dbReference>
<keyword evidence="5" id="KW-0460">Magnesium</keyword>
<dbReference type="GO" id="GO:0046872">
    <property type="term" value="F:metal ion binding"/>
    <property type="evidence" value="ECO:0007669"/>
    <property type="project" value="UniProtKB-KW"/>
</dbReference>
<dbReference type="EC" id="2.1.1.273" evidence="6"/>
<dbReference type="Gene3D" id="3.40.50.150">
    <property type="entry name" value="Vaccinia Virus protein VP39"/>
    <property type="match status" value="1"/>
</dbReference>
<dbReference type="SUPFAM" id="SSF53335">
    <property type="entry name" value="S-adenosyl-L-methionine-dependent methyltransferases"/>
    <property type="match status" value="1"/>
</dbReference>
<dbReference type="PANTHER" id="PTHR31009">
    <property type="entry name" value="S-ADENOSYL-L-METHIONINE:CARBOXYL METHYLTRANSFERASE FAMILY PROTEIN"/>
    <property type="match status" value="1"/>
</dbReference>
<evidence type="ECO:0000256" key="5">
    <source>
        <dbReference type="ARBA" id="ARBA00022842"/>
    </source>
</evidence>
<accession>A0A1B1SP59</accession>
<dbReference type="EMBL" id="KU512977">
    <property type="protein sequence ID" value="ANV28062.1"/>
    <property type="molecule type" value="Genomic_DNA"/>
</dbReference>
<name>A0A1B1SP59_ANTMA</name>
<dbReference type="AlphaFoldDB" id="A0A1B1SP59"/>
<dbReference type="GO" id="GO:0032259">
    <property type="term" value="P:methylation"/>
    <property type="evidence" value="ECO:0007669"/>
    <property type="project" value="UniProtKB-KW"/>
</dbReference>
<dbReference type="InterPro" id="IPR029063">
    <property type="entry name" value="SAM-dependent_MTases_sf"/>
</dbReference>
<keyword evidence="4" id="KW-0479">Metal-binding</keyword>
<keyword evidence="2 6" id="KW-0489">Methyltransferase</keyword>
<comment type="similarity">
    <text evidence="1">Belongs to the methyltransferase superfamily. Type-7 methyltransferase family.</text>
</comment>
<dbReference type="Gene3D" id="1.10.1200.270">
    <property type="entry name" value="Methyltransferase, alpha-helical capping domain"/>
    <property type="match status" value="1"/>
</dbReference>
<proteinExistence type="inferred from homology"/>
<dbReference type="InterPro" id="IPR005299">
    <property type="entry name" value="MeTrfase_7"/>
</dbReference>
<reference evidence="6" key="1">
    <citation type="submission" date="2016-01" db="EMBL/GenBank/DDBJ databases">
        <title>Benzoic acid carboxymethyl transferase gene Antirrhinum.sp.</title>
        <authorList>
            <person name="Ruiz-Hernandez M.V."/>
            <person name="Weiss J."/>
            <person name="Egea-Cortines M."/>
        </authorList>
    </citation>
    <scope>NUCLEOTIDE SEQUENCE</scope>
</reference>
<evidence type="ECO:0000256" key="4">
    <source>
        <dbReference type="ARBA" id="ARBA00022723"/>
    </source>
</evidence>
<evidence type="ECO:0000256" key="1">
    <source>
        <dbReference type="ARBA" id="ARBA00007967"/>
    </source>
</evidence>
<keyword evidence="3 6" id="KW-0808">Transferase</keyword>
<evidence type="ECO:0000256" key="3">
    <source>
        <dbReference type="ARBA" id="ARBA00022679"/>
    </source>
</evidence>
<evidence type="ECO:0000256" key="2">
    <source>
        <dbReference type="ARBA" id="ARBA00022603"/>
    </source>
</evidence>
<protein>
    <submittedName>
        <fullName evidence="6">Benzoic acid carboxymethyl transferase</fullName>
        <ecNumber evidence="6">2.1.1.273</ecNumber>
    </submittedName>
</protein>
<dbReference type="GO" id="GO:0008168">
    <property type="term" value="F:methyltransferase activity"/>
    <property type="evidence" value="ECO:0007669"/>
    <property type="project" value="UniProtKB-KW"/>
</dbReference>